<gene>
    <name evidence="9" type="primary">cysS</name>
    <name evidence="11" type="ORF">A2849_02970</name>
</gene>
<dbReference type="SUPFAM" id="SSF52374">
    <property type="entry name" value="Nucleotidylyl transferase"/>
    <property type="match status" value="1"/>
</dbReference>
<dbReference type="GO" id="GO:0008270">
    <property type="term" value="F:zinc ion binding"/>
    <property type="evidence" value="ECO:0007669"/>
    <property type="project" value="UniProtKB-UniRule"/>
</dbReference>
<evidence type="ECO:0000256" key="8">
    <source>
        <dbReference type="ARBA" id="ARBA00023146"/>
    </source>
</evidence>
<keyword evidence="5 9" id="KW-0862">Zinc</keyword>
<evidence type="ECO:0000256" key="9">
    <source>
        <dbReference type="HAMAP-Rule" id="MF_00041"/>
    </source>
</evidence>
<feature type="binding site" evidence="9">
    <location>
        <position position="253"/>
    </location>
    <ligand>
        <name>Zn(2+)</name>
        <dbReference type="ChEBI" id="CHEBI:29105"/>
    </ligand>
</feature>
<feature type="domain" description="tRNA synthetases class I catalytic" evidence="10">
    <location>
        <begin position="16"/>
        <end position="329"/>
    </location>
</feature>
<comment type="subcellular location">
    <subcellularLocation>
        <location evidence="9">Cytoplasm</location>
    </subcellularLocation>
</comment>
<evidence type="ECO:0000313" key="12">
    <source>
        <dbReference type="Proteomes" id="UP000178121"/>
    </source>
</evidence>
<reference evidence="11 12" key="1">
    <citation type="journal article" date="2016" name="Nat. Commun.">
        <title>Thousands of microbial genomes shed light on interconnected biogeochemical processes in an aquifer system.</title>
        <authorList>
            <person name="Anantharaman K."/>
            <person name="Brown C.T."/>
            <person name="Hug L.A."/>
            <person name="Sharon I."/>
            <person name="Castelle C.J."/>
            <person name="Probst A.J."/>
            <person name="Thomas B.C."/>
            <person name="Singh A."/>
            <person name="Wilkins M.J."/>
            <person name="Karaoz U."/>
            <person name="Brodie E.L."/>
            <person name="Williams K.H."/>
            <person name="Hubbard S.S."/>
            <person name="Banfield J.F."/>
        </authorList>
    </citation>
    <scope>NUCLEOTIDE SEQUENCE [LARGE SCALE GENOMIC DNA]</scope>
</reference>
<dbReference type="AlphaFoldDB" id="A0A1G2M8M1"/>
<feature type="short sequence motif" description="'HIGH' region" evidence="9">
    <location>
        <begin position="31"/>
        <end position="41"/>
    </location>
</feature>
<dbReference type="GO" id="GO:0004817">
    <property type="term" value="F:cysteine-tRNA ligase activity"/>
    <property type="evidence" value="ECO:0007669"/>
    <property type="project" value="UniProtKB-UniRule"/>
</dbReference>
<dbReference type="InterPro" id="IPR032678">
    <property type="entry name" value="tRNA-synt_1_cat_dom"/>
</dbReference>
<dbReference type="Pfam" id="PF01406">
    <property type="entry name" value="tRNA-synt_1e"/>
    <property type="match status" value="1"/>
</dbReference>
<protein>
    <recommendedName>
        <fullName evidence="9">Cysteine--tRNA ligase</fullName>
        <ecNumber evidence="9">6.1.1.16</ecNumber>
    </recommendedName>
    <alternativeName>
        <fullName evidence="9">Cysteinyl-tRNA synthetase</fullName>
        <shortName evidence="9">CysRS</shortName>
    </alternativeName>
</protein>
<dbReference type="EC" id="6.1.1.16" evidence="9"/>
<evidence type="ECO:0000259" key="10">
    <source>
        <dbReference type="Pfam" id="PF01406"/>
    </source>
</evidence>
<dbReference type="InterPro" id="IPR014729">
    <property type="entry name" value="Rossmann-like_a/b/a_fold"/>
</dbReference>
<proteinExistence type="inferred from homology"/>
<keyword evidence="2 9" id="KW-0436">Ligase</keyword>
<feature type="binding site" evidence="9">
    <location>
        <position position="284"/>
    </location>
    <ligand>
        <name>ATP</name>
        <dbReference type="ChEBI" id="CHEBI:30616"/>
    </ligand>
</feature>
<dbReference type="Gene3D" id="1.20.120.1910">
    <property type="entry name" value="Cysteine-tRNA ligase, C-terminal anti-codon recognition domain"/>
    <property type="match status" value="1"/>
</dbReference>
<comment type="caution">
    <text evidence="11">The sequence shown here is derived from an EMBL/GenBank/DDBJ whole genome shotgun (WGS) entry which is preliminary data.</text>
</comment>
<dbReference type="InterPro" id="IPR009080">
    <property type="entry name" value="tRNAsynth_Ia_anticodon-bd"/>
</dbReference>
<keyword evidence="4 9" id="KW-0547">Nucleotide-binding</keyword>
<evidence type="ECO:0000256" key="7">
    <source>
        <dbReference type="ARBA" id="ARBA00022917"/>
    </source>
</evidence>
<keyword evidence="7 9" id="KW-0648">Protein biosynthesis</keyword>
<evidence type="ECO:0000256" key="2">
    <source>
        <dbReference type="ARBA" id="ARBA00022598"/>
    </source>
</evidence>
<dbReference type="HAMAP" id="MF_00041">
    <property type="entry name" value="Cys_tRNA_synth"/>
    <property type="match status" value="1"/>
</dbReference>
<evidence type="ECO:0000256" key="6">
    <source>
        <dbReference type="ARBA" id="ARBA00022840"/>
    </source>
</evidence>
<evidence type="ECO:0000256" key="5">
    <source>
        <dbReference type="ARBA" id="ARBA00022833"/>
    </source>
</evidence>
<dbReference type="InterPro" id="IPR024909">
    <property type="entry name" value="Cys-tRNA/MSH_ligase"/>
</dbReference>
<dbReference type="Gene3D" id="3.40.50.620">
    <property type="entry name" value="HUPs"/>
    <property type="match status" value="1"/>
</dbReference>
<dbReference type="GO" id="GO:0006423">
    <property type="term" value="P:cysteinyl-tRNA aminoacylation"/>
    <property type="evidence" value="ECO:0007669"/>
    <property type="project" value="UniProtKB-UniRule"/>
</dbReference>
<organism evidence="11 12">
    <name type="scientific">Candidatus Taylorbacteria bacterium RIFCSPHIGHO2_01_FULL_51_15</name>
    <dbReference type="NCBI Taxonomy" id="1802304"/>
    <lineage>
        <taxon>Bacteria</taxon>
        <taxon>Candidatus Tayloriibacteriota</taxon>
    </lineage>
</organism>
<dbReference type="InterPro" id="IPR015803">
    <property type="entry name" value="Cys-tRNA-ligase"/>
</dbReference>
<keyword evidence="8 9" id="KW-0030">Aminoacyl-tRNA synthetase</keyword>
<dbReference type="PRINTS" id="PR00983">
    <property type="entry name" value="TRNASYNTHCYS"/>
</dbReference>
<sequence length="459" mass="52180">MSLTLYNTLTGKKEEFKPLEAGKVRMYNCGPTVYNYVHIGNLRAYVFVDVLRRTLEWNGYKVMQVMNITDVGHLTSDADAGEDKMMRALKREGKPFTLQGMREIADIYTKAFKDNLRMLNIREPEYMPRASDHITEDIELVQELLKKGFAYNTADGIYFDTSKFPEYGKLGNINLEGQKAGARVETNPEKKNAIDFTLWKFAKPELPAFPSPFGPGFPGWHLECSAMSRKYIGQPFDIHTGGVDHIPTHHQNEIAQSEAAYGTVLARYWLHNEHLVVPAGKMAKSEGNAITLHTLRERGIHPLAYRYYVLQAHYRSPLNFSWSALESAQKSYFKLLLSLSPGLSHPLPSVSNSAIDSAIAADLDTPRILATVWELVKEKKYATVFDADRILGLDIKNQSRKLLEEMGAVPEEVKRLSLEREEAREREDFKKSDEIRVEIQKAGFEVMDTDSGPIVRKRM</sequence>
<evidence type="ECO:0000313" key="11">
    <source>
        <dbReference type="EMBL" id="OHA20255.1"/>
    </source>
</evidence>
<dbReference type="NCBIfam" id="TIGR00435">
    <property type="entry name" value="cysS"/>
    <property type="match status" value="1"/>
</dbReference>
<feature type="binding site" evidence="9">
    <location>
        <position position="29"/>
    </location>
    <ligand>
        <name>Zn(2+)</name>
        <dbReference type="ChEBI" id="CHEBI:29105"/>
    </ligand>
</feature>
<evidence type="ECO:0000256" key="3">
    <source>
        <dbReference type="ARBA" id="ARBA00022723"/>
    </source>
</evidence>
<dbReference type="SUPFAM" id="SSF47323">
    <property type="entry name" value="Anticodon-binding domain of a subclass of class I aminoacyl-tRNA synthetases"/>
    <property type="match status" value="1"/>
</dbReference>
<accession>A0A1G2M8M1</accession>
<dbReference type="PANTHER" id="PTHR10890">
    <property type="entry name" value="CYSTEINYL-TRNA SYNTHETASE"/>
    <property type="match status" value="1"/>
</dbReference>
<dbReference type="PANTHER" id="PTHR10890:SF3">
    <property type="entry name" value="CYSTEINE--TRNA LIGASE, CYTOPLASMIC"/>
    <property type="match status" value="1"/>
</dbReference>
<comment type="cofactor">
    <cofactor evidence="9">
        <name>Zn(2+)</name>
        <dbReference type="ChEBI" id="CHEBI:29105"/>
    </cofactor>
    <text evidence="9">Binds 1 zinc ion per subunit.</text>
</comment>
<feature type="binding site" evidence="9">
    <location>
        <position position="224"/>
    </location>
    <ligand>
        <name>Zn(2+)</name>
        <dbReference type="ChEBI" id="CHEBI:29105"/>
    </ligand>
</feature>
<evidence type="ECO:0000256" key="1">
    <source>
        <dbReference type="ARBA" id="ARBA00011245"/>
    </source>
</evidence>
<dbReference type="GO" id="GO:0005829">
    <property type="term" value="C:cytosol"/>
    <property type="evidence" value="ECO:0007669"/>
    <property type="project" value="TreeGrafter"/>
</dbReference>
<dbReference type="Proteomes" id="UP000178121">
    <property type="component" value="Unassembled WGS sequence"/>
</dbReference>
<dbReference type="EMBL" id="MHRI01000032">
    <property type="protein sequence ID" value="OHA20255.1"/>
    <property type="molecule type" value="Genomic_DNA"/>
</dbReference>
<name>A0A1G2M8M1_9BACT</name>
<comment type="subunit">
    <text evidence="1 9">Monomer.</text>
</comment>
<dbReference type="CDD" id="cd00672">
    <property type="entry name" value="CysRS_core"/>
    <property type="match status" value="1"/>
</dbReference>
<keyword evidence="6 9" id="KW-0067">ATP-binding</keyword>
<keyword evidence="9" id="KW-0963">Cytoplasm</keyword>
<comment type="catalytic activity">
    <reaction evidence="9">
        <text>tRNA(Cys) + L-cysteine + ATP = L-cysteinyl-tRNA(Cys) + AMP + diphosphate</text>
        <dbReference type="Rhea" id="RHEA:17773"/>
        <dbReference type="Rhea" id="RHEA-COMP:9661"/>
        <dbReference type="Rhea" id="RHEA-COMP:9679"/>
        <dbReference type="ChEBI" id="CHEBI:30616"/>
        <dbReference type="ChEBI" id="CHEBI:33019"/>
        <dbReference type="ChEBI" id="CHEBI:35235"/>
        <dbReference type="ChEBI" id="CHEBI:78442"/>
        <dbReference type="ChEBI" id="CHEBI:78517"/>
        <dbReference type="ChEBI" id="CHEBI:456215"/>
        <dbReference type="EC" id="6.1.1.16"/>
    </reaction>
</comment>
<feature type="short sequence motif" description="'KMSKS' region" evidence="9">
    <location>
        <begin position="281"/>
        <end position="285"/>
    </location>
</feature>
<feature type="binding site" evidence="9">
    <location>
        <position position="249"/>
    </location>
    <ligand>
        <name>Zn(2+)</name>
        <dbReference type="ChEBI" id="CHEBI:29105"/>
    </ligand>
</feature>
<keyword evidence="3 9" id="KW-0479">Metal-binding</keyword>
<evidence type="ECO:0000256" key="4">
    <source>
        <dbReference type="ARBA" id="ARBA00022741"/>
    </source>
</evidence>
<comment type="similarity">
    <text evidence="9">Belongs to the class-I aminoacyl-tRNA synthetase family.</text>
</comment>
<dbReference type="GO" id="GO:0005524">
    <property type="term" value="F:ATP binding"/>
    <property type="evidence" value="ECO:0007669"/>
    <property type="project" value="UniProtKB-UniRule"/>
</dbReference>